<keyword evidence="1 6" id="KW-0645">Protease</keyword>
<dbReference type="GO" id="GO:0005743">
    <property type="term" value="C:mitochondrial inner membrane"/>
    <property type="evidence" value="ECO:0007669"/>
    <property type="project" value="TreeGrafter"/>
</dbReference>
<dbReference type="InterPro" id="IPR051156">
    <property type="entry name" value="Mito/Outer_Membr_Metalloprot"/>
</dbReference>
<dbReference type="PANTHER" id="PTHR22726:SF1">
    <property type="entry name" value="METALLOENDOPEPTIDASE OMA1, MITOCHONDRIAL"/>
    <property type="match status" value="1"/>
</dbReference>
<name>A0A3M7M040_9PLEO</name>
<evidence type="ECO:0000256" key="4">
    <source>
        <dbReference type="ARBA" id="ARBA00022833"/>
    </source>
</evidence>
<feature type="domain" description="Peptidase M48" evidence="8">
    <location>
        <begin position="135"/>
        <end position="327"/>
    </location>
</feature>
<evidence type="ECO:0000256" key="2">
    <source>
        <dbReference type="ARBA" id="ARBA00022723"/>
    </source>
</evidence>
<sequence>MYRIRPRFRAFQTPFLAPRSIPKLTPRFHDHAQIRFYNRLGGGGPQYKRFSASSGLTGLLYRWAASPTFYRDVGLITVGSGGIYLYNLEEVPVSGRRRFNIIPPSLEAKLSESTVEQIKEEYKGRILPESDYRVQQVKRVLERLLPFAEGEGVRDVKWEVNVIDSPEQNAFVTSGGKVFVFTGILPMCKTEDEIAAILGHEIAHVVARHTAFVNPYPLLSYQDTYTTTRESLTFAPFILLGCLILAAYDVSMSTSSAAFNFFLQMPASRKHEAEADYIGLLMMAQGCYRPEAAASFWARMEQKGGEPPELLSTHPSHHNREAKIREWLPKALEKAESSDCHMTTQYATQFSSAFDNFGRW</sequence>
<protein>
    <submittedName>
        <fullName evidence="9">Mitochondrial metalloendopeptidase OMA1</fullName>
    </submittedName>
</protein>
<dbReference type="Pfam" id="PF01435">
    <property type="entry name" value="Peptidase_M48"/>
    <property type="match status" value="1"/>
</dbReference>
<reference evidence="9 10" key="1">
    <citation type="journal article" date="2014" name="PLoS ONE">
        <title>De novo Genome Assembly of the Fungal Plant Pathogen Pyrenophora semeniperda.</title>
        <authorList>
            <person name="Soliai M.M."/>
            <person name="Meyer S.E."/>
            <person name="Udall J.A."/>
            <person name="Elzinga D.E."/>
            <person name="Hermansen R.A."/>
            <person name="Bodily P.M."/>
            <person name="Hart A.A."/>
            <person name="Coleman C.E."/>
        </authorList>
    </citation>
    <scope>NUCLEOTIDE SEQUENCE [LARGE SCALE GENOMIC DNA]</scope>
    <source>
        <strain evidence="9 10">CCB06</strain>
        <tissue evidence="9">Mycelium</tissue>
    </source>
</reference>
<keyword evidence="5 6" id="KW-0482">Metalloprotease</keyword>
<keyword evidence="3 6" id="KW-0378">Hydrolase</keyword>
<dbReference type="PANTHER" id="PTHR22726">
    <property type="entry name" value="METALLOENDOPEPTIDASE OMA1"/>
    <property type="match status" value="1"/>
</dbReference>
<evidence type="ECO:0000313" key="10">
    <source>
        <dbReference type="Proteomes" id="UP000265663"/>
    </source>
</evidence>
<dbReference type="Proteomes" id="UP000265663">
    <property type="component" value="Unassembled WGS sequence"/>
</dbReference>
<dbReference type="InterPro" id="IPR001915">
    <property type="entry name" value="Peptidase_M48"/>
</dbReference>
<keyword evidence="4 6" id="KW-0862">Zinc</keyword>
<keyword evidence="7" id="KW-0472">Membrane</keyword>
<comment type="similarity">
    <text evidence="6">Belongs to the peptidase M48 family.</text>
</comment>
<comment type="cofactor">
    <cofactor evidence="6">
        <name>Zn(2+)</name>
        <dbReference type="ChEBI" id="CHEBI:29105"/>
    </cofactor>
    <text evidence="6">Binds 1 zinc ion per subunit.</text>
</comment>
<evidence type="ECO:0000259" key="8">
    <source>
        <dbReference type="Pfam" id="PF01435"/>
    </source>
</evidence>
<proteinExistence type="inferred from homology"/>
<evidence type="ECO:0000256" key="3">
    <source>
        <dbReference type="ARBA" id="ARBA00022801"/>
    </source>
</evidence>
<dbReference type="CDD" id="cd07331">
    <property type="entry name" value="M48C_Oma1_like"/>
    <property type="match status" value="1"/>
</dbReference>
<keyword evidence="2" id="KW-0479">Metal-binding</keyword>
<evidence type="ECO:0000313" key="9">
    <source>
        <dbReference type="EMBL" id="RMZ67818.1"/>
    </source>
</evidence>
<feature type="transmembrane region" description="Helical" evidence="7">
    <location>
        <begin position="237"/>
        <end position="263"/>
    </location>
</feature>
<dbReference type="GO" id="GO:0006515">
    <property type="term" value="P:protein quality control for misfolded or incompletely synthesized proteins"/>
    <property type="evidence" value="ECO:0007669"/>
    <property type="project" value="TreeGrafter"/>
</dbReference>
<gene>
    <name evidence="9" type="ORF">GMOD_00003855</name>
</gene>
<dbReference type="Gene3D" id="3.30.2010.10">
    <property type="entry name" value="Metalloproteases ('zincins'), catalytic domain"/>
    <property type="match status" value="1"/>
</dbReference>
<dbReference type="GO" id="GO:0034982">
    <property type="term" value="P:mitochondrial protein processing"/>
    <property type="evidence" value="ECO:0007669"/>
    <property type="project" value="TreeGrafter"/>
</dbReference>
<dbReference type="OrthoDB" id="7464992at2759"/>
<dbReference type="EMBL" id="KE747814">
    <property type="protein sequence ID" value="RMZ67818.1"/>
    <property type="molecule type" value="Genomic_DNA"/>
</dbReference>
<evidence type="ECO:0000256" key="1">
    <source>
        <dbReference type="ARBA" id="ARBA00022670"/>
    </source>
</evidence>
<accession>A0A3M7M040</accession>
<evidence type="ECO:0000256" key="5">
    <source>
        <dbReference type="ARBA" id="ARBA00023049"/>
    </source>
</evidence>
<evidence type="ECO:0000256" key="6">
    <source>
        <dbReference type="RuleBase" id="RU003983"/>
    </source>
</evidence>
<dbReference type="GO" id="GO:0004222">
    <property type="term" value="F:metalloendopeptidase activity"/>
    <property type="evidence" value="ECO:0007669"/>
    <property type="project" value="InterPro"/>
</dbReference>
<keyword evidence="7" id="KW-0812">Transmembrane</keyword>
<dbReference type="AlphaFoldDB" id="A0A3M7M040"/>
<evidence type="ECO:0000256" key="7">
    <source>
        <dbReference type="SAM" id="Phobius"/>
    </source>
</evidence>
<dbReference type="GO" id="GO:0046872">
    <property type="term" value="F:metal ion binding"/>
    <property type="evidence" value="ECO:0007669"/>
    <property type="project" value="UniProtKB-KW"/>
</dbReference>
<organism evidence="9 10">
    <name type="scientific">Pyrenophora seminiperda CCB06</name>
    <dbReference type="NCBI Taxonomy" id="1302712"/>
    <lineage>
        <taxon>Eukaryota</taxon>
        <taxon>Fungi</taxon>
        <taxon>Dikarya</taxon>
        <taxon>Ascomycota</taxon>
        <taxon>Pezizomycotina</taxon>
        <taxon>Dothideomycetes</taxon>
        <taxon>Pleosporomycetidae</taxon>
        <taxon>Pleosporales</taxon>
        <taxon>Pleosporineae</taxon>
        <taxon>Pleosporaceae</taxon>
        <taxon>Pyrenophora</taxon>
    </lineage>
</organism>
<keyword evidence="7" id="KW-1133">Transmembrane helix</keyword>
<keyword evidence="10" id="KW-1185">Reference proteome</keyword>